<gene>
    <name evidence="3" type="ORF">UFOPK2295_01484</name>
</gene>
<evidence type="ECO:0000313" key="3">
    <source>
        <dbReference type="EMBL" id="CAB4682181.1"/>
    </source>
</evidence>
<dbReference type="GO" id="GO:0005506">
    <property type="term" value="F:iron ion binding"/>
    <property type="evidence" value="ECO:0007669"/>
    <property type="project" value="InterPro"/>
</dbReference>
<reference evidence="3" key="1">
    <citation type="submission" date="2020-05" db="EMBL/GenBank/DDBJ databases">
        <authorList>
            <person name="Chiriac C."/>
            <person name="Salcher M."/>
            <person name="Ghai R."/>
            <person name="Kavagutti S V."/>
        </authorList>
    </citation>
    <scope>NUCLEOTIDE SEQUENCE</scope>
</reference>
<dbReference type="PANTHER" id="PTHR11178">
    <property type="entry name" value="IRON-SULFUR CLUSTER SCAFFOLD PROTEIN NFU-RELATED"/>
    <property type="match status" value="1"/>
</dbReference>
<dbReference type="Gene3D" id="3.30.300.130">
    <property type="entry name" value="Fe-S cluster assembly (FSCA)"/>
    <property type="match status" value="1"/>
</dbReference>
<comment type="similarity">
    <text evidence="1">Belongs to the NifU family.</text>
</comment>
<dbReference type="AlphaFoldDB" id="A0A6J6N6B2"/>
<dbReference type="InterPro" id="IPR034904">
    <property type="entry name" value="FSCA_dom_sf"/>
</dbReference>
<name>A0A6J6N6B2_9ZZZZ</name>
<dbReference type="SUPFAM" id="SSF117916">
    <property type="entry name" value="Fe-S cluster assembly (FSCA) domain-like"/>
    <property type="match status" value="1"/>
</dbReference>
<evidence type="ECO:0000259" key="2">
    <source>
        <dbReference type="Pfam" id="PF01106"/>
    </source>
</evidence>
<dbReference type="EMBL" id="CAEZWV010000040">
    <property type="protein sequence ID" value="CAB4682181.1"/>
    <property type="molecule type" value="Genomic_DNA"/>
</dbReference>
<dbReference type="GO" id="GO:0016226">
    <property type="term" value="P:iron-sulfur cluster assembly"/>
    <property type="evidence" value="ECO:0007669"/>
    <property type="project" value="InterPro"/>
</dbReference>
<evidence type="ECO:0000256" key="1">
    <source>
        <dbReference type="ARBA" id="ARBA00006420"/>
    </source>
</evidence>
<feature type="domain" description="NIF system FeS cluster assembly NifU C-terminal" evidence="2">
    <location>
        <begin position="29"/>
        <end position="96"/>
    </location>
</feature>
<organism evidence="3">
    <name type="scientific">freshwater metagenome</name>
    <dbReference type="NCBI Taxonomy" id="449393"/>
    <lineage>
        <taxon>unclassified sequences</taxon>
        <taxon>metagenomes</taxon>
        <taxon>ecological metagenomes</taxon>
    </lineage>
</organism>
<dbReference type="PANTHER" id="PTHR11178:SF1">
    <property type="entry name" value="NFU1 IRON-SULFUR CLUSTER SCAFFOLD HOMOLOG, MITOCHONDRIAL"/>
    <property type="match status" value="1"/>
</dbReference>
<dbReference type="Pfam" id="PF01106">
    <property type="entry name" value="NifU"/>
    <property type="match status" value="1"/>
</dbReference>
<dbReference type="InterPro" id="IPR001075">
    <property type="entry name" value="NIF_FeS_clus_asmbl_NifU_C"/>
</dbReference>
<accession>A0A6J6N6B2</accession>
<protein>
    <submittedName>
        <fullName evidence="3">Unannotated protein</fullName>
    </submittedName>
</protein>
<proteinExistence type="inferred from homology"/>
<dbReference type="GO" id="GO:0051536">
    <property type="term" value="F:iron-sulfur cluster binding"/>
    <property type="evidence" value="ECO:0007669"/>
    <property type="project" value="InterPro"/>
</dbReference>
<sequence>MFLRLGEQGPKVGIVLQVLEDDMTMRQQVEETIEVIRPALQADGGDIILREVDESSGIVSVTLTGACTTCPASDQTLKAGIERIMKDRIDGVTEVVQVA</sequence>